<keyword evidence="3" id="KW-1185">Reference proteome</keyword>
<evidence type="ECO:0000256" key="1">
    <source>
        <dbReference type="SAM" id="Coils"/>
    </source>
</evidence>
<comment type="caution">
    <text evidence="2">The sequence shown here is derived from an EMBL/GenBank/DDBJ whole genome shotgun (WGS) entry which is preliminary data.</text>
</comment>
<reference evidence="2" key="2">
    <citation type="submission" date="2020-09" db="EMBL/GenBank/DDBJ databases">
        <authorList>
            <person name="Sun Q."/>
            <person name="Ohkuma M."/>
        </authorList>
    </citation>
    <scope>NUCLEOTIDE SEQUENCE</scope>
    <source>
        <strain evidence="2">JCM 5069</strain>
    </source>
</reference>
<dbReference type="RefSeq" id="WP_189929214.1">
    <property type="nucleotide sequence ID" value="NZ_BNCD01000001.1"/>
</dbReference>
<name>A0A919FRA1_9ACTN</name>
<feature type="coiled-coil region" evidence="1">
    <location>
        <begin position="16"/>
        <end position="43"/>
    </location>
</feature>
<dbReference type="EMBL" id="BNCD01000001">
    <property type="protein sequence ID" value="GHH70970.1"/>
    <property type="molecule type" value="Genomic_DNA"/>
</dbReference>
<proteinExistence type="predicted"/>
<dbReference type="Proteomes" id="UP000603708">
    <property type="component" value="Unassembled WGS sequence"/>
</dbReference>
<reference evidence="2" key="1">
    <citation type="journal article" date="2014" name="Int. J. Syst. Evol. Microbiol.">
        <title>Complete genome sequence of Corynebacterium casei LMG S-19264T (=DSM 44701T), isolated from a smear-ripened cheese.</title>
        <authorList>
            <consortium name="US DOE Joint Genome Institute (JGI-PGF)"/>
            <person name="Walter F."/>
            <person name="Albersmeier A."/>
            <person name="Kalinowski J."/>
            <person name="Ruckert C."/>
        </authorList>
    </citation>
    <scope>NUCLEOTIDE SEQUENCE</scope>
    <source>
        <strain evidence="2">JCM 5069</strain>
    </source>
</reference>
<dbReference type="AlphaFoldDB" id="A0A919FRA1"/>
<protein>
    <submittedName>
        <fullName evidence="2">Uncharacterized protein</fullName>
    </submittedName>
</protein>
<sequence length="83" mass="9710">MPQEVPDICRDAKKLLETAKKRLNDTFRRRDEARRELVRLQAETPADPERIQAQEQLVEKLTAQVPERREDVVNAQDLVNEVC</sequence>
<gene>
    <name evidence="2" type="ORF">GCM10018793_05910</name>
</gene>
<accession>A0A919FRA1</accession>
<evidence type="ECO:0000313" key="3">
    <source>
        <dbReference type="Proteomes" id="UP000603708"/>
    </source>
</evidence>
<evidence type="ECO:0000313" key="2">
    <source>
        <dbReference type="EMBL" id="GHH70970.1"/>
    </source>
</evidence>
<organism evidence="2 3">
    <name type="scientific">Streptomyces sulfonofaciens</name>
    <dbReference type="NCBI Taxonomy" id="68272"/>
    <lineage>
        <taxon>Bacteria</taxon>
        <taxon>Bacillati</taxon>
        <taxon>Actinomycetota</taxon>
        <taxon>Actinomycetes</taxon>
        <taxon>Kitasatosporales</taxon>
        <taxon>Streptomycetaceae</taxon>
        <taxon>Streptomyces</taxon>
    </lineage>
</organism>
<keyword evidence="1" id="KW-0175">Coiled coil</keyword>